<accession>A0A8K0KH22</accession>
<gene>
    <name evidence="1" type="ORF">J437_LFUL013219</name>
</gene>
<name>A0A8K0KH22_LADFU</name>
<keyword evidence="2" id="KW-1185">Reference proteome</keyword>
<dbReference type="EMBL" id="KZ308728">
    <property type="protein sequence ID" value="KAG8233565.1"/>
    <property type="molecule type" value="Genomic_DNA"/>
</dbReference>
<organism evidence="1 2">
    <name type="scientific">Ladona fulva</name>
    <name type="common">Scarce chaser dragonfly</name>
    <name type="synonym">Libellula fulva</name>
    <dbReference type="NCBI Taxonomy" id="123851"/>
    <lineage>
        <taxon>Eukaryota</taxon>
        <taxon>Metazoa</taxon>
        <taxon>Ecdysozoa</taxon>
        <taxon>Arthropoda</taxon>
        <taxon>Hexapoda</taxon>
        <taxon>Insecta</taxon>
        <taxon>Pterygota</taxon>
        <taxon>Palaeoptera</taxon>
        <taxon>Odonata</taxon>
        <taxon>Epiprocta</taxon>
        <taxon>Anisoptera</taxon>
        <taxon>Libelluloidea</taxon>
        <taxon>Libellulidae</taxon>
        <taxon>Ladona</taxon>
    </lineage>
</organism>
<reference evidence="1" key="2">
    <citation type="submission" date="2017-10" db="EMBL/GenBank/DDBJ databases">
        <title>Ladona fulva Genome sequencing and assembly.</title>
        <authorList>
            <person name="Murali S."/>
            <person name="Richards S."/>
            <person name="Bandaranaike D."/>
            <person name="Bellair M."/>
            <person name="Blankenburg K."/>
            <person name="Chao H."/>
            <person name="Dinh H."/>
            <person name="Doddapaneni H."/>
            <person name="Dugan-Rocha S."/>
            <person name="Elkadiri S."/>
            <person name="Gnanaolivu R."/>
            <person name="Hernandez B."/>
            <person name="Skinner E."/>
            <person name="Javaid M."/>
            <person name="Lee S."/>
            <person name="Li M."/>
            <person name="Ming W."/>
            <person name="Munidasa M."/>
            <person name="Muniz J."/>
            <person name="Nguyen L."/>
            <person name="Hughes D."/>
            <person name="Osuji N."/>
            <person name="Pu L.-L."/>
            <person name="Puazo M."/>
            <person name="Qu C."/>
            <person name="Quiroz J."/>
            <person name="Raj R."/>
            <person name="Weissenberger G."/>
            <person name="Xin Y."/>
            <person name="Zou X."/>
            <person name="Han Y."/>
            <person name="Worley K."/>
            <person name="Muzny D."/>
            <person name="Gibbs R."/>
        </authorList>
    </citation>
    <scope>NUCLEOTIDE SEQUENCE</scope>
    <source>
        <strain evidence="1">Sampled in the wild</strain>
    </source>
</reference>
<evidence type="ECO:0000313" key="1">
    <source>
        <dbReference type="EMBL" id="KAG8233565.1"/>
    </source>
</evidence>
<evidence type="ECO:0000313" key="2">
    <source>
        <dbReference type="Proteomes" id="UP000792457"/>
    </source>
</evidence>
<protein>
    <submittedName>
        <fullName evidence="1">Uncharacterized protein</fullName>
    </submittedName>
</protein>
<dbReference type="Proteomes" id="UP000792457">
    <property type="component" value="Unassembled WGS sequence"/>
</dbReference>
<comment type="caution">
    <text evidence="1">The sequence shown here is derived from an EMBL/GenBank/DDBJ whole genome shotgun (WGS) entry which is preliminary data.</text>
</comment>
<proteinExistence type="predicted"/>
<dbReference type="AlphaFoldDB" id="A0A8K0KH22"/>
<sequence length="96" mass="10646">MRAGRSAAPSLSLSSPTKQEPFFWKKISPDPYPKISPCHHPDSSVMKKPRHLSPHFSALLSVFCFCERPSGLWDVFFSRQSASSVSHFAEVSGPKA</sequence>
<reference evidence="1" key="1">
    <citation type="submission" date="2013-04" db="EMBL/GenBank/DDBJ databases">
        <authorList>
            <person name="Qu J."/>
            <person name="Murali S.C."/>
            <person name="Bandaranaike D."/>
            <person name="Bellair M."/>
            <person name="Blankenburg K."/>
            <person name="Chao H."/>
            <person name="Dinh H."/>
            <person name="Doddapaneni H."/>
            <person name="Downs B."/>
            <person name="Dugan-Rocha S."/>
            <person name="Elkadiri S."/>
            <person name="Gnanaolivu R.D."/>
            <person name="Hernandez B."/>
            <person name="Javaid M."/>
            <person name="Jayaseelan J.C."/>
            <person name="Lee S."/>
            <person name="Li M."/>
            <person name="Ming W."/>
            <person name="Munidasa M."/>
            <person name="Muniz J."/>
            <person name="Nguyen L."/>
            <person name="Ongeri F."/>
            <person name="Osuji N."/>
            <person name="Pu L.-L."/>
            <person name="Puazo M."/>
            <person name="Qu C."/>
            <person name="Quiroz J."/>
            <person name="Raj R."/>
            <person name="Weissenberger G."/>
            <person name="Xin Y."/>
            <person name="Zou X."/>
            <person name="Han Y."/>
            <person name="Richards S."/>
            <person name="Worley K."/>
            <person name="Muzny D."/>
            <person name="Gibbs R."/>
        </authorList>
    </citation>
    <scope>NUCLEOTIDE SEQUENCE</scope>
    <source>
        <strain evidence="1">Sampled in the wild</strain>
    </source>
</reference>